<evidence type="ECO:0000313" key="3">
    <source>
        <dbReference type="Proteomes" id="UP000271162"/>
    </source>
</evidence>
<dbReference type="Proteomes" id="UP000271162">
    <property type="component" value="Unassembled WGS sequence"/>
</dbReference>
<name>A0A0N4Y9F7_NIPBR</name>
<reference evidence="4" key="1">
    <citation type="submission" date="2017-02" db="UniProtKB">
        <authorList>
            <consortium name="WormBaseParasite"/>
        </authorList>
    </citation>
    <scope>IDENTIFICATION</scope>
</reference>
<protein>
    <submittedName>
        <fullName evidence="2 4">Uncharacterized protein</fullName>
    </submittedName>
</protein>
<dbReference type="AlphaFoldDB" id="A0A0N4Y9F7"/>
<evidence type="ECO:0000256" key="1">
    <source>
        <dbReference type="SAM" id="MobiDB-lite"/>
    </source>
</evidence>
<dbReference type="WBParaSite" id="NBR_0001293401-mRNA-1">
    <property type="protein sequence ID" value="NBR_0001293401-mRNA-1"/>
    <property type="gene ID" value="NBR_0001293401"/>
</dbReference>
<evidence type="ECO:0000313" key="4">
    <source>
        <dbReference type="WBParaSite" id="NBR_0001293401-mRNA-1"/>
    </source>
</evidence>
<feature type="region of interest" description="Disordered" evidence="1">
    <location>
        <begin position="29"/>
        <end position="49"/>
    </location>
</feature>
<organism evidence="4">
    <name type="scientific">Nippostrongylus brasiliensis</name>
    <name type="common">Rat hookworm</name>
    <dbReference type="NCBI Taxonomy" id="27835"/>
    <lineage>
        <taxon>Eukaryota</taxon>
        <taxon>Metazoa</taxon>
        <taxon>Ecdysozoa</taxon>
        <taxon>Nematoda</taxon>
        <taxon>Chromadorea</taxon>
        <taxon>Rhabditida</taxon>
        <taxon>Rhabditina</taxon>
        <taxon>Rhabditomorpha</taxon>
        <taxon>Strongyloidea</taxon>
        <taxon>Heligmosomidae</taxon>
        <taxon>Nippostrongylus</taxon>
    </lineage>
</organism>
<gene>
    <name evidence="2" type="ORF">NBR_LOCUS12935</name>
</gene>
<keyword evidence="3" id="KW-1185">Reference proteome</keyword>
<sequence>MRLVSYRTRWISSRRNEILYSPRHFTNMDNDMTEESSEERELRGQPTIFQGRNRPTIGCLSPRSFVCRPAMVFVFLRRSSRCGLMCSSNTLEHAIPKWLILAFITVEFIEEA</sequence>
<dbReference type="EMBL" id="UYSL01020894">
    <property type="protein sequence ID" value="VDL76524.1"/>
    <property type="molecule type" value="Genomic_DNA"/>
</dbReference>
<reference evidence="2 3" key="2">
    <citation type="submission" date="2018-11" db="EMBL/GenBank/DDBJ databases">
        <authorList>
            <consortium name="Pathogen Informatics"/>
        </authorList>
    </citation>
    <scope>NUCLEOTIDE SEQUENCE [LARGE SCALE GENOMIC DNA]</scope>
</reference>
<evidence type="ECO:0000313" key="2">
    <source>
        <dbReference type="EMBL" id="VDL76524.1"/>
    </source>
</evidence>
<proteinExistence type="predicted"/>
<accession>A0A0N4Y9F7</accession>